<organism evidence="9 10">
    <name type="scientific">Strongylus vulgaris</name>
    <name type="common">Blood worm</name>
    <dbReference type="NCBI Taxonomy" id="40348"/>
    <lineage>
        <taxon>Eukaryota</taxon>
        <taxon>Metazoa</taxon>
        <taxon>Ecdysozoa</taxon>
        <taxon>Nematoda</taxon>
        <taxon>Chromadorea</taxon>
        <taxon>Rhabditida</taxon>
        <taxon>Rhabditina</taxon>
        <taxon>Rhabditomorpha</taxon>
        <taxon>Strongyloidea</taxon>
        <taxon>Strongylidae</taxon>
        <taxon>Strongylus</taxon>
    </lineage>
</organism>
<feature type="non-terminal residue" evidence="9">
    <location>
        <position position="175"/>
    </location>
</feature>
<dbReference type="Pfam" id="PF01697">
    <property type="entry name" value="Glyco_transf_92"/>
    <property type="match status" value="1"/>
</dbReference>
<keyword evidence="4 8" id="KW-0808">Transferase</keyword>
<dbReference type="InterPro" id="IPR008166">
    <property type="entry name" value="Glyco_transf_92"/>
</dbReference>
<dbReference type="OrthoDB" id="2526284at2759"/>
<dbReference type="GO" id="GO:0016020">
    <property type="term" value="C:membrane"/>
    <property type="evidence" value="ECO:0007669"/>
    <property type="project" value="UniProtKB-SubCell"/>
</dbReference>
<proteinExistence type="inferred from homology"/>
<evidence type="ECO:0000256" key="4">
    <source>
        <dbReference type="ARBA" id="ARBA00022679"/>
    </source>
</evidence>
<keyword evidence="10" id="KW-1185">Reference proteome</keyword>
<keyword evidence="6" id="KW-1133">Transmembrane helix</keyword>
<comment type="subcellular location">
    <subcellularLocation>
        <location evidence="1">Membrane</location>
        <topology evidence="1">Single-pass membrane protein</topology>
    </subcellularLocation>
</comment>
<accession>A0A3P7LJM0</accession>
<gene>
    <name evidence="9" type="ORF">SVUK_LOCUS17773</name>
</gene>
<keyword evidence="7" id="KW-0472">Membrane</keyword>
<evidence type="ECO:0000256" key="5">
    <source>
        <dbReference type="ARBA" id="ARBA00022692"/>
    </source>
</evidence>
<dbReference type="EMBL" id="UYYB01119345">
    <property type="protein sequence ID" value="VDM82775.1"/>
    <property type="molecule type" value="Genomic_DNA"/>
</dbReference>
<evidence type="ECO:0000256" key="3">
    <source>
        <dbReference type="ARBA" id="ARBA00022676"/>
    </source>
</evidence>
<dbReference type="PANTHER" id="PTHR21461:SF40">
    <property type="entry name" value="GLYCOSYLTRANSFERASE FAMILY 92 PROTEIN"/>
    <property type="match status" value="1"/>
</dbReference>
<evidence type="ECO:0000256" key="1">
    <source>
        <dbReference type="ARBA" id="ARBA00004167"/>
    </source>
</evidence>
<evidence type="ECO:0000313" key="9">
    <source>
        <dbReference type="EMBL" id="VDM82775.1"/>
    </source>
</evidence>
<dbReference type="GO" id="GO:0005737">
    <property type="term" value="C:cytoplasm"/>
    <property type="evidence" value="ECO:0007669"/>
    <property type="project" value="TreeGrafter"/>
</dbReference>
<dbReference type="Proteomes" id="UP000270094">
    <property type="component" value="Unassembled WGS sequence"/>
</dbReference>
<name>A0A3P7LJM0_STRVU</name>
<evidence type="ECO:0000313" key="10">
    <source>
        <dbReference type="Proteomes" id="UP000270094"/>
    </source>
</evidence>
<protein>
    <recommendedName>
        <fullName evidence="8">Glycosyltransferase family 92 protein</fullName>
        <ecNumber evidence="8">2.4.1.-</ecNumber>
    </recommendedName>
</protein>
<evidence type="ECO:0000256" key="2">
    <source>
        <dbReference type="ARBA" id="ARBA00007647"/>
    </source>
</evidence>
<dbReference type="GO" id="GO:0016757">
    <property type="term" value="F:glycosyltransferase activity"/>
    <property type="evidence" value="ECO:0007669"/>
    <property type="project" value="UniProtKB-UniRule"/>
</dbReference>
<sequence length="175" mass="20390">MLAEAIEHYKLQGVDHFYLYVKDKDDYSYKLIESYEQSGEVEVINLRTTLDRPGEEWQFVGIQDCLQRSRHHSKYAIFSDLDERITPSDNVTLRHYVGAIMKDYAAMYFQPRRILRTSRVPERYEGDVTLRAHLPTLVFNNSTIISPPGTLDKCILDPTRVFIMDVHNVAVFFPG</sequence>
<evidence type="ECO:0000256" key="7">
    <source>
        <dbReference type="ARBA" id="ARBA00023136"/>
    </source>
</evidence>
<keyword evidence="3 8" id="KW-0328">Glycosyltransferase</keyword>
<reference evidence="9 10" key="1">
    <citation type="submission" date="2018-11" db="EMBL/GenBank/DDBJ databases">
        <authorList>
            <consortium name="Pathogen Informatics"/>
        </authorList>
    </citation>
    <scope>NUCLEOTIDE SEQUENCE [LARGE SCALE GENOMIC DNA]</scope>
</reference>
<evidence type="ECO:0000256" key="6">
    <source>
        <dbReference type="ARBA" id="ARBA00022989"/>
    </source>
</evidence>
<keyword evidence="5" id="KW-0812">Transmembrane</keyword>
<dbReference type="EC" id="2.4.1.-" evidence="8"/>
<dbReference type="PANTHER" id="PTHR21461">
    <property type="entry name" value="GLYCOSYLTRANSFERASE FAMILY 92 PROTEIN"/>
    <property type="match status" value="1"/>
</dbReference>
<dbReference type="AlphaFoldDB" id="A0A3P7LJM0"/>
<evidence type="ECO:0000256" key="8">
    <source>
        <dbReference type="RuleBase" id="RU366017"/>
    </source>
</evidence>
<comment type="similarity">
    <text evidence="2 8">Belongs to the glycosyltransferase 92 family.</text>
</comment>